<accession>A0A401UWZ5</accession>
<dbReference type="EMBL" id="BHYL01000053">
    <property type="protein sequence ID" value="GCD19168.1"/>
    <property type="molecule type" value="Genomic_DNA"/>
</dbReference>
<dbReference type="AlphaFoldDB" id="A0A401UWZ5"/>
<keyword evidence="2" id="KW-1185">Reference proteome</keyword>
<proteinExistence type="predicted"/>
<reference evidence="1 2" key="1">
    <citation type="submission" date="2018-11" db="EMBL/GenBank/DDBJ databases">
        <title>Draft genome sequence of Cellulomonas takizawaensis strain TKZ-21.</title>
        <authorList>
            <person name="Yamamura H."/>
            <person name="Hayashi T."/>
            <person name="Hamada M."/>
            <person name="Serisawa Y."/>
            <person name="Matsuyama K."/>
            <person name="Nakagawa Y."/>
            <person name="Otoguro M."/>
            <person name="Yanagida F."/>
            <person name="Hayakawa M."/>
        </authorList>
    </citation>
    <scope>NUCLEOTIDE SEQUENCE [LARGE SCALE GENOMIC DNA]</scope>
    <source>
        <strain evidence="1 2">TKZ-21</strain>
    </source>
</reference>
<evidence type="ECO:0000313" key="2">
    <source>
        <dbReference type="Proteomes" id="UP000288246"/>
    </source>
</evidence>
<evidence type="ECO:0000313" key="1">
    <source>
        <dbReference type="EMBL" id="GCD19168.1"/>
    </source>
</evidence>
<organism evidence="1 2">
    <name type="scientific">Cellulomonas algicola</name>
    <dbReference type="NCBI Taxonomy" id="2071633"/>
    <lineage>
        <taxon>Bacteria</taxon>
        <taxon>Bacillati</taxon>
        <taxon>Actinomycetota</taxon>
        <taxon>Actinomycetes</taxon>
        <taxon>Micrococcales</taxon>
        <taxon>Cellulomonadaceae</taxon>
        <taxon>Cellulomonas</taxon>
    </lineage>
</organism>
<name>A0A401UWZ5_9CELL</name>
<sequence>MAPVVDVHVWVAPENRADALRRFLADHVDVERPGDDRLTAVERTYVHGAPLPGDRALLADLARTPQDTGAFTIYVRAREHHGANVTVTREGALVVGLAIDDPLESRVAVAEAVVLAAQLEAAVGGTATLLGAEVLLPPQDRDEWRDAETVLHRSGSIETSGTD</sequence>
<gene>
    <name evidence="1" type="ORF">CTKZ_07300</name>
</gene>
<dbReference type="OrthoDB" id="5148265at2"/>
<dbReference type="RefSeq" id="WP_124341708.1">
    <property type="nucleotide sequence ID" value="NZ_BHYL01000053.1"/>
</dbReference>
<protein>
    <submittedName>
        <fullName evidence="1">Uncharacterized protein</fullName>
    </submittedName>
</protein>
<comment type="caution">
    <text evidence="1">The sequence shown here is derived from an EMBL/GenBank/DDBJ whole genome shotgun (WGS) entry which is preliminary data.</text>
</comment>
<dbReference type="Proteomes" id="UP000288246">
    <property type="component" value="Unassembled WGS sequence"/>
</dbReference>